<feature type="transmembrane region" description="Helical" evidence="1">
    <location>
        <begin position="49"/>
        <end position="68"/>
    </location>
</feature>
<reference evidence="2" key="1">
    <citation type="submission" date="2020-01" db="EMBL/GenBank/DDBJ databases">
        <authorList>
            <person name="Rat A."/>
        </authorList>
    </citation>
    <scope>NUCLEOTIDE SEQUENCE</scope>
    <source>
        <strain evidence="2">LMG 31228</strain>
    </source>
</reference>
<keyword evidence="3" id="KW-1185">Reference proteome</keyword>
<reference evidence="2" key="2">
    <citation type="journal article" date="2021" name="Syst. Appl. Microbiol.">
        <title>Roseomonas hellenica sp. nov., isolated from roots of wild-growing Alkanna tinctoria.</title>
        <authorList>
            <person name="Rat A."/>
            <person name="Naranjo H.D."/>
            <person name="Lebbe L."/>
            <person name="Cnockaert M."/>
            <person name="Krigas N."/>
            <person name="Grigoriadou K."/>
            <person name="Maloupa E."/>
            <person name="Willems A."/>
        </authorList>
    </citation>
    <scope>NUCLEOTIDE SEQUENCE</scope>
    <source>
        <strain evidence="2">LMG 31228</strain>
    </source>
</reference>
<accession>A0A9X9XCE8</accession>
<evidence type="ECO:0000256" key="1">
    <source>
        <dbReference type="SAM" id="Phobius"/>
    </source>
</evidence>
<keyword evidence="1" id="KW-0472">Membrane</keyword>
<feature type="transmembrane region" description="Helical" evidence="1">
    <location>
        <begin position="25"/>
        <end position="43"/>
    </location>
</feature>
<dbReference type="EMBL" id="JAAEDL010000011">
    <property type="protein sequence ID" value="MBR0681384.1"/>
    <property type="molecule type" value="Genomic_DNA"/>
</dbReference>
<evidence type="ECO:0000313" key="2">
    <source>
        <dbReference type="EMBL" id="MBR0681384.1"/>
    </source>
</evidence>
<comment type="caution">
    <text evidence="2">The sequence shown here is derived from an EMBL/GenBank/DDBJ whole genome shotgun (WGS) entry which is preliminary data.</text>
</comment>
<protein>
    <submittedName>
        <fullName evidence="2">Uncharacterized protein</fullName>
    </submittedName>
</protein>
<keyword evidence="1" id="KW-1133">Transmembrane helix</keyword>
<dbReference type="RefSeq" id="WP_211846914.1">
    <property type="nucleotide sequence ID" value="NZ_JAAEDL010000011.1"/>
</dbReference>
<keyword evidence="1" id="KW-0812">Transmembrane</keyword>
<proteinExistence type="predicted"/>
<name>A0A9X9XCE8_9PROT</name>
<dbReference type="AlphaFoldDB" id="A0A9X9XCE8"/>
<organism evidence="2 3">
    <name type="scientific">Neoroseomonas eburnea</name>
    <dbReference type="NCBI Taxonomy" id="1346889"/>
    <lineage>
        <taxon>Bacteria</taxon>
        <taxon>Pseudomonadati</taxon>
        <taxon>Pseudomonadota</taxon>
        <taxon>Alphaproteobacteria</taxon>
        <taxon>Acetobacterales</taxon>
        <taxon>Acetobacteraceae</taxon>
        <taxon>Neoroseomonas</taxon>
    </lineage>
</organism>
<gene>
    <name evidence="2" type="ORF">GXW74_12885</name>
</gene>
<evidence type="ECO:0000313" key="3">
    <source>
        <dbReference type="Proteomes" id="UP001138709"/>
    </source>
</evidence>
<dbReference type="Proteomes" id="UP001138709">
    <property type="component" value="Unassembled WGS sequence"/>
</dbReference>
<sequence length="189" mass="18878">MSDAQRHASLPDAAPTVLENGQRRAVLVMYGAGLAMLAVGLLVPPAGALYWVALLVAPVLGGGLGGLLSGSFGRRLDAWLLSGGAVAQRPAGRAPLAEPARAALQAAMVPAMLADLGRAAEAWPAREKDAARALLAAALGPAAMARETREALGRDLPRVIASLAARDASAAGEAEALAARLAAAGGAAR</sequence>